<dbReference type="RefSeq" id="WP_066616239.1">
    <property type="nucleotide sequence ID" value="NZ_JBHSYQ010000015.1"/>
</dbReference>
<dbReference type="CDD" id="cd17557">
    <property type="entry name" value="REC_Rcp-like"/>
    <property type="match status" value="1"/>
</dbReference>
<dbReference type="PANTHER" id="PTHR44520">
    <property type="entry name" value="RESPONSE REGULATOR RCP1-RELATED"/>
    <property type="match status" value="1"/>
</dbReference>
<dbReference type="SMART" id="SM00448">
    <property type="entry name" value="REC"/>
    <property type="match status" value="1"/>
</dbReference>
<name>A0ABW2DNA1_9BACT</name>
<dbReference type="PROSITE" id="PS50110">
    <property type="entry name" value="RESPONSE_REGULATORY"/>
    <property type="match status" value="1"/>
</dbReference>
<evidence type="ECO:0000256" key="1">
    <source>
        <dbReference type="PROSITE-ProRule" id="PRU00169"/>
    </source>
</evidence>
<feature type="domain" description="Response regulatory" evidence="2">
    <location>
        <begin position="7"/>
        <end position="132"/>
    </location>
</feature>
<evidence type="ECO:0000313" key="4">
    <source>
        <dbReference type="Proteomes" id="UP001596405"/>
    </source>
</evidence>
<dbReference type="InterPro" id="IPR052893">
    <property type="entry name" value="TCS_response_regulator"/>
</dbReference>
<dbReference type="InterPro" id="IPR001789">
    <property type="entry name" value="Sig_transdc_resp-reg_receiver"/>
</dbReference>
<sequence length="142" mass="15732">MKNKPAHILLVEDDEVDVANIKRAFSTKGLPYTLHVASTGSVALSMLKGNILPLINPLPKIILLDLHLPDMGGLDFLRLLRSDPLLKACNVIVMTTSSTEKDILEAYDLNVAGYIIKPIQHHSLLSIVDTLDSYWNLIELPH</sequence>
<evidence type="ECO:0000313" key="3">
    <source>
        <dbReference type="EMBL" id="MFC6999306.1"/>
    </source>
</evidence>
<protein>
    <submittedName>
        <fullName evidence="3">Response regulator</fullName>
    </submittedName>
</protein>
<dbReference type="EMBL" id="JBHSYQ010000015">
    <property type="protein sequence ID" value="MFC6999306.1"/>
    <property type="molecule type" value="Genomic_DNA"/>
</dbReference>
<keyword evidence="4" id="KW-1185">Reference proteome</keyword>
<dbReference type="Gene3D" id="3.40.50.2300">
    <property type="match status" value="1"/>
</dbReference>
<feature type="modified residue" description="4-aspartylphosphate" evidence="1">
    <location>
        <position position="65"/>
    </location>
</feature>
<gene>
    <name evidence="3" type="ORF">ACFQHR_16845</name>
</gene>
<dbReference type="PANTHER" id="PTHR44520:SF2">
    <property type="entry name" value="RESPONSE REGULATOR RCP1"/>
    <property type="match status" value="1"/>
</dbReference>
<keyword evidence="1" id="KW-0597">Phosphoprotein</keyword>
<dbReference type="SUPFAM" id="SSF52172">
    <property type="entry name" value="CheY-like"/>
    <property type="match status" value="1"/>
</dbReference>
<reference evidence="4" key="1">
    <citation type="journal article" date="2019" name="Int. J. Syst. Evol. Microbiol.">
        <title>The Global Catalogue of Microorganisms (GCM) 10K type strain sequencing project: providing services to taxonomists for standard genome sequencing and annotation.</title>
        <authorList>
            <consortium name="The Broad Institute Genomics Platform"/>
            <consortium name="The Broad Institute Genome Sequencing Center for Infectious Disease"/>
            <person name="Wu L."/>
            <person name="Ma J."/>
        </authorList>
    </citation>
    <scope>NUCLEOTIDE SEQUENCE [LARGE SCALE GENOMIC DNA]</scope>
    <source>
        <strain evidence="4">CGMCC 4.7393</strain>
    </source>
</reference>
<dbReference type="Proteomes" id="UP001596405">
    <property type="component" value="Unassembled WGS sequence"/>
</dbReference>
<comment type="caution">
    <text evidence="3">The sequence shown here is derived from an EMBL/GenBank/DDBJ whole genome shotgun (WGS) entry which is preliminary data.</text>
</comment>
<proteinExistence type="predicted"/>
<dbReference type="Pfam" id="PF00072">
    <property type="entry name" value="Response_reg"/>
    <property type="match status" value="1"/>
</dbReference>
<evidence type="ECO:0000259" key="2">
    <source>
        <dbReference type="PROSITE" id="PS50110"/>
    </source>
</evidence>
<organism evidence="3 4">
    <name type="scientific">Rufibacter roseus</name>
    <dbReference type="NCBI Taxonomy" id="1567108"/>
    <lineage>
        <taxon>Bacteria</taxon>
        <taxon>Pseudomonadati</taxon>
        <taxon>Bacteroidota</taxon>
        <taxon>Cytophagia</taxon>
        <taxon>Cytophagales</taxon>
        <taxon>Hymenobacteraceae</taxon>
        <taxon>Rufibacter</taxon>
    </lineage>
</organism>
<dbReference type="InterPro" id="IPR011006">
    <property type="entry name" value="CheY-like_superfamily"/>
</dbReference>
<accession>A0ABW2DNA1</accession>